<sequence length="254" mass="27698">MSGSILFIGTGAGGSSGSTRWRASTLVELADAIFLVDCGVGCHYRLSDRGVLPDIDLVYVTHMHMDHFLGLPELIFQAHMEGRKDPLKIVGPEGIAEAIRAVGPHLFSDINFPLQIETTSNGKTIMLGRAKLQVMEACHLVPSYGLKVSQGDISIGFSSDTLEPCPGLALMKGTKILIHEATCDDSYTELCRKYGHSTARQAIETSLKFDSEVALLNHIDERFHNVNATVKNLLKASEKPLARIVNDLDKVLLK</sequence>
<feature type="domain" description="Metallo-beta-lactamase" evidence="1">
    <location>
        <begin position="34"/>
        <end position="219"/>
    </location>
</feature>
<dbReference type="InterPro" id="IPR001279">
    <property type="entry name" value="Metallo-B-lactamas"/>
</dbReference>
<dbReference type="Pfam" id="PF12706">
    <property type="entry name" value="Lactamase_B_2"/>
    <property type="match status" value="1"/>
</dbReference>
<evidence type="ECO:0000259" key="1">
    <source>
        <dbReference type="Pfam" id="PF12706"/>
    </source>
</evidence>
<dbReference type="Gene3D" id="3.60.15.10">
    <property type="entry name" value="Ribonuclease Z/Hydroxyacylglutathione hydrolase-like"/>
    <property type="match status" value="1"/>
</dbReference>
<dbReference type="PANTHER" id="PTHR46018">
    <property type="entry name" value="ZINC PHOSPHODIESTERASE ELAC PROTEIN 1"/>
    <property type="match status" value="1"/>
</dbReference>
<dbReference type="SUPFAM" id="SSF56281">
    <property type="entry name" value="Metallo-hydrolase/oxidoreductase"/>
    <property type="match status" value="1"/>
</dbReference>
<evidence type="ECO:0000313" key="2">
    <source>
        <dbReference type="EMBL" id="HGZ60445.1"/>
    </source>
</evidence>
<dbReference type="PANTHER" id="PTHR46018:SF2">
    <property type="entry name" value="ZINC PHOSPHODIESTERASE ELAC PROTEIN 1"/>
    <property type="match status" value="1"/>
</dbReference>
<keyword evidence="2" id="KW-0378">Hydrolase</keyword>
<reference evidence="2" key="1">
    <citation type="journal article" date="2020" name="mSystems">
        <title>Genome- and Community-Level Interaction Insights into Carbon Utilization and Element Cycling Functions of Hydrothermarchaeota in Hydrothermal Sediment.</title>
        <authorList>
            <person name="Zhou Z."/>
            <person name="Liu Y."/>
            <person name="Xu W."/>
            <person name="Pan J."/>
            <person name="Luo Z.H."/>
            <person name="Li M."/>
        </authorList>
    </citation>
    <scope>NUCLEOTIDE SEQUENCE [LARGE SCALE GENOMIC DNA]</scope>
    <source>
        <strain evidence="2">SpSt-885</strain>
    </source>
</reference>
<protein>
    <submittedName>
        <fullName evidence="2">MBL fold metallo-hydrolase</fullName>
    </submittedName>
</protein>
<dbReference type="GO" id="GO:0042781">
    <property type="term" value="F:3'-tRNA processing endoribonuclease activity"/>
    <property type="evidence" value="ECO:0007669"/>
    <property type="project" value="TreeGrafter"/>
</dbReference>
<name>A0A7J3SMF1_9CREN</name>
<organism evidence="2">
    <name type="scientific">Fervidicoccus fontis</name>
    <dbReference type="NCBI Taxonomy" id="683846"/>
    <lineage>
        <taxon>Archaea</taxon>
        <taxon>Thermoproteota</taxon>
        <taxon>Thermoprotei</taxon>
        <taxon>Fervidicoccales</taxon>
        <taxon>Fervidicoccaceae</taxon>
        <taxon>Fervidicoccus</taxon>
    </lineage>
</organism>
<dbReference type="EMBL" id="DTLS01000129">
    <property type="protein sequence ID" value="HGZ60445.1"/>
    <property type="molecule type" value="Genomic_DNA"/>
</dbReference>
<dbReference type="InterPro" id="IPR036866">
    <property type="entry name" value="RibonucZ/Hydroxyglut_hydro"/>
</dbReference>
<accession>A0A7J3SMF1</accession>
<proteinExistence type="predicted"/>
<dbReference type="AlphaFoldDB" id="A0A7J3SMF1"/>
<comment type="caution">
    <text evidence="2">The sequence shown here is derived from an EMBL/GenBank/DDBJ whole genome shotgun (WGS) entry which is preliminary data.</text>
</comment>
<gene>
    <name evidence="2" type="ORF">ENW83_04480</name>
</gene>